<organism evidence="12 13">
    <name type="scientific">Eiseniibacteriota bacterium</name>
    <dbReference type="NCBI Taxonomy" id="2212470"/>
    <lineage>
        <taxon>Bacteria</taxon>
        <taxon>Candidatus Eiseniibacteriota</taxon>
    </lineage>
</organism>
<feature type="domain" description="Peptidase S11 D-alanyl-D-alanine carboxypeptidase A N-terminal" evidence="11">
    <location>
        <begin position="48"/>
        <end position="268"/>
    </location>
</feature>
<dbReference type="InterPro" id="IPR001967">
    <property type="entry name" value="Peptidase_S11_N"/>
</dbReference>
<evidence type="ECO:0000256" key="4">
    <source>
        <dbReference type="ARBA" id="ARBA00022960"/>
    </source>
</evidence>
<keyword evidence="12" id="KW-0121">Carboxypeptidase</keyword>
<keyword evidence="2" id="KW-0732">Signal</keyword>
<dbReference type="Pfam" id="PF00768">
    <property type="entry name" value="Peptidase_S11"/>
    <property type="match status" value="1"/>
</dbReference>
<accession>A0A538SGC6</accession>
<evidence type="ECO:0000256" key="2">
    <source>
        <dbReference type="ARBA" id="ARBA00022729"/>
    </source>
</evidence>
<dbReference type="Proteomes" id="UP000320184">
    <property type="component" value="Unassembled WGS sequence"/>
</dbReference>
<evidence type="ECO:0000256" key="9">
    <source>
        <dbReference type="RuleBase" id="RU004016"/>
    </source>
</evidence>
<dbReference type="GO" id="GO:0009252">
    <property type="term" value="P:peptidoglycan biosynthetic process"/>
    <property type="evidence" value="ECO:0007669"/>
    <property type="project" value="UniProtKB-KW"/>
</dbReference>
<dbReference type="EMBL" id="VBOT01000099">
    <property type="protein sequence ID" value="TMQ50429.1"/>
    <property type="molecule type" value="Genomic_DNA"/>
</dbReference>
<evidence type="ECO:0000313" key="13">
    <source>
        <dbReference type="Proteomes" id="UP000320184"/>
    </source>
</evidence>
<feature type="binding site" evidence="8">
    <location>
        <position position="237"/>
    </location>
    <ligand>
        <name>substrate</name>
    </ligand>
</feature>
<dbReference type="GO" id="GO:0071555">
    <property type="term" value="P:cell wall organization"/>
    <property type="evidence" value="ECO:0007669"/>
    <property type="project" value="UniProtKB-KW"/>
</dbReference>
<evidence type="ECO:0000313" key="12">
    <source>
        <dbReference type="EMBL" id="TMQ50429.1"/>
    </source>
</evidence>
<dbReference type="GO" id="GO:0009002">
    <property type="term" value="F:serine-type D-Ala-D-Ala carboxypeptidase activity"/>
    <property type="evidence" value="ECO:0007669"/>
    <property type="project" value="InterPro"/>
</dbReference>
<dbReference type="GO" id="GO:0008360">
    <property type="term" value="P:regulation of cell shape"/>
    <property type="evidence" value="ECO:0007669"/>
    <property type="project" value="UniProtKB-KW"/>
</dbReference>
<keyword evidence="12" id="KW-0645">Protease</keyword>
<reference evidence="12 13" key="1">
    <citation type="journal article" date="2019" name="Nat. Microbiol.">
        <title>Mediterranean grassland soil C-N compound turnover is dependent on rainfall and depth, and is mediated by genomically divergent microorganisms.</title>
        <authorList>
            <person name="Diamond S."/>
            <person name="Andeer P.F."/>
            <person name="Li Z."/>
            <person name="Crits-Christoph A."/>
            <person name="Burstein D."/>
            <person name="Anantharaman K."/>
            <person name="Lane K.R."/>
            <person name="Thomas B.C."/>
            <person name="Pan C."/>
            <person name="Northen T.R."/>
            <person name="Banfield J.F."/>
        </authorList>
    </citation>
    <scope>NUCLEOTIDE SEQUENCE [LARGE SCALE GENOMIC DNA]</scope>
    <source>
        <strain evidence="12">WS_3</strain>
    </source>
</reference>
<keyword evidence="6" id="KW-0961">Cell wall biogenesis/degradation</keyword>
<evidence type="ECO:0000256" key="3">
    <source>
        <dbReference type="ARBA" id="ARBA00022801"/>
    </source>
</evidence>
<comment type="caution">
    <text evidence="12">The sequence shown here is derived from an EMBL/GenBank/DDBJ whole genome shotgun (WGS) entry which is preliminary data.</text>
</comment>
<keyword evidence="3" id="KW-0378">Hydrolase</keyword>
<keyword evidence="4" id="KW-0133">Cell shape</keyword>
<feature type="active site" evidence="7">
    <location>
        <position position="132"/>
    </location>
</feature>
<evidence type="ECO:0000256" key="5">
    <source>
        <dbReference type="ARBA" id="ARBA00022984"/>
    </source>
</evidence>
<dbReference type="InterPro" id="IPR012338">
    <property type="entry name" value="Beta-lactam/transpept-like"/>
</dbReference>
<evidence type="ECO:0000259" key="11">
    <source>
        <dbReference type="Pfam" id="PF00768"/>
    </source>
</evidence>
<evidence type="ECO:0000256" key="7">
    <source>
        <dbReference type="PIRSR" id="PIRSR618044-1"/>
    </source>
</evidence>
<dbReference type="SUPFAM" id="SSF56601">
    <property type="entry name" value="beta-lactamase/transpeptidase-like"/>
    <property type="match status" value="1"/>
</dbReference>
<proteinExistence type="inferred from homology"/>
<evidence type="ECO:0000256" key="8">
    <source>
        <dbReference type="PIRSR" id="PIRSR618044-2"/>
    </source>
</evidence>
<dbReference type="Gene3D" id="3.40.710.10">
    <property type="entry name" value="DD-peptidase/beta-lactamase superfamily"/>
    <property type="match status" value="1"/>
</dbReference>
<dbReference type="GO" id="GO:0006508">
    <property type="term" value="P:proteolysis"/>
    <property type="evidence" value="ECO:0007669"/>
    <property type="project" value="InterPro"/>
</dbReference>
<dbReference type="AlphaFoldDB" id="A0A538SGC6"/>
<dbReference type="InterPro" id="IPR018044">
    <property type="entry name" value="Peptidase_S11"/>
</dbReference>
<protein>
    <submittedName>
        <fullName evidence="12">D-alanyl-D-alanine carboxypeptidase</fullName>
    </submittedName>
</protein>
<feature type="active site" description="Acyl-ester intermediate" evidence="7">
    <location>
        <position position="77"/>
    </location>
</feature>
<evidence type="ECO:0000256" key="10">
    <source>
        <dbReference type="SAM" id="MobiDB-lite"/>
    </source>
</evidence>
<feature type="compositionally biased region" description="Basic residues" evidence="10">
    <location>
        <begin position="27"/>
        <end position="42"/>
    </location>
</feature>
<gene>
    <name evidence="12" type="ORF">E6K73_07800</name>
</gene>
<keyword evidence="5" id="KW-0573">Peptidoglycan synthesis</keyword>
<name>A0A538SGC6_UNCEI</name>
<dbReference type="PANTHER" id="PTHR21581:SF26">
    <property type="entry name" value="D-ALANYL-D-ALANINE ENDOPEPTIDASE"/>
    <property type="match status" value="1"/>
</dbReference>
<sequence length="293" mass="31945">MTAPTMKVEAEPASPTPTVSTTVQHHAAPKSGRRAVRRHRRGPPGGVVYARSAILLDPFTGQVLYEKNSGDAAPIASLTKLMTDLVFLEQKPDLSRSVEVTTAELSGAGRTKLRNHEMVRLEDLLHMSLMCSDNVATRVLVRESGLPPQEFLAAMNRKAMELELGGTHFVEFTGLDQRNVSTAADVARLLRVAAENPNFSAISTTRSYDFRSASRAHHVVNTNRLLYGKRYEILGGKTGFINEAGYCVATWVRAQGHDLIAVVLGAPTNATRFADVVRLVQRTITPGLVSTRS</sequence>
<comment type="similarity">
    <text evidence="1 9">Belongs to the peptidase S11 family.</text>
</comment>
<dbReference type="PRINTS" id="PR00725">
    <property type="entry name" value="DADACBPTASE1"/>
</dbReference>
<feature type="region of interest" description="Disordered" evidence="10">
    <location>
        <begin position="1"/>
        <end position="43"/>
    </location>
</feature>
<feature type="active site" description="Proton acceptor" evidence="7">
    <location>
        <position position="80"/>
    </location>
</feature>
<dbReference type="PANTHER" id="PTHR21581">
    <property type="entry name" value="D-ALANYL-D-ALANINE CARBOXYPEPTIDASE"/>
    <property type="match status" value="1"/>
</dbReference>
<evidence type="ECO:0000256" key="1">
    <source>
        <dbReference type="ARBA" id="ARBA00007164"/>
    </source>
</evidence>
<evidence type="ECO:0000256" key="6">
    <source>
        <dbReference type="ARBA" id="ARBA00023316"/>
    </source>
</evidence>